<evidence type="ECO:0000256" key="1">
    <source>
        <dbReference type="ARBA" id="ARBA00007788"/>
    </source>
</evidence>
<dbReference type="PANTHER" id="PTHR30603">
    <property type="entry name" value="RNA POLYMERASE SIGMA FACTOR RPO"/>
    <property type="match status" value="1"/>
</dbReference>
<feature type="compositionally biased region" description="Basic residues" evidence="6">
    <location>
        <begin position="354"/>
        <end position="366"/>
    </location>
</feature>
<evidence type="ECO:0000259" key="9">
    <source>
        <dbReference type="Pfam" id="PF04545"/>
    </source>
</evidence>
<dbReference type="InterPro" id="IPR000943">
    <property type="entry name" value="RNA_pol_sigma70"/>
</dbReference>
<feature type="compositionally biased region" description="Low complexity" evidence="6">
    <location>
        <begin position="329"/>
        <end position="347"/>
    </location>
</feature>
<feature type="domain" description="RNA polymerase sigma-70 region 4" evidence="9">
    <location>
        <begin position="816"/>
        <end position="867"/>
    </location>
</feature>
<evidence type="ECO:0000259" key="7">
    <source>
        <dbReference type="Pfam" id="PF04539"/>
    </source>
</evidence>
<accession>A0A7S3QCS4</accession>
<dbReference type="SUPFAM" id="SSF88659">
    <property type="entry name" value="Sigma3 and sigma4 domains of RNA polymerase sigma factors"/>
    <property type="match status" value="2"/>
</dbReference>
<proteinExistence type="inferred from homology"/>
<evidence type="ECO:0000256" key="2">
    <source>
        <dbReference type="ARBA" id="ARBA00023015"/>
    </source>
</evidence>
<comment type="similarity">
    <text evidence="1">Belongs to the sigma-70 factor family.</text>
</comment>
<keyword evidence="2" id="KW-0805">Transcription regulation</keyword>
<dbReference type="Pfam" id="PF04545">
    <property type="entry name" value="Sigma70_r4"/>
    <property type="match status" value="1"/>
</dbReference>
<dbReference type="Pfam" id="PF04542">
    <property type="entry name" value="Sigma70_r2"/>
    <property type="match status" value="1"/>
</dbReference>
<dbReference type="GO" id="GO:0006352">
    <property type="term" value="P:DNA-templated transcription initiation"/>
    <property type="evidence" value="ECO:0007669"/>
    <property type="project" value="InterPro"/>
</dbReference>
<dbReference type="SUPFAM" id="SSF88946">
    <property type="entry name" value="Sigma2 domain of RNA polymerase sigma factors"/>
    <property type="match status" value="1"/>
</dbReference>
<feature type="compositionally biased region" description="Basic residues" evidence="6">
    <location>
        <begin position="427"/>
        <end position="439"/>
    </location>
</feature>
<dbReference type="AlphaFoldDB" id="A0A7S3QCS4"/>
<feature type="region of interest" description="Disordered" evidence="6">
    <location>
        <begin position="308"/>
        <end position="465"/>
    </location>
</feature>
<protein>
    <recommendedName>
        <fullName evidence="11">RNA polymerase sigma-70 domain-containing protein</fullName>
    </recommendedName>
</protein>
<evidence type="ECO:0000259" key="8">
    <source>
        <dbReference type="Pfam" id="PF04542"/>
    </source>
</evidence>
<feature type="domain" description="RNA polymerase sigma-70 region 3" evidence="7">
    <location>
        <begin position="715"/>
        <end position="796"/>
    </location>
</feature>
<dbReference type="Pfam" id="PF04539">
    <property type="entry name" value="Sigma70_r3"/>
    <property type="match status" value="1"/>
</dbReference>
<dbReference type="InterPro" id="IPR013324">
    <property type="entry name" value="RNA_pol_sigma_r3/r4-like"/>
</dbReference>
<dbReference type="NCBIfam" id="TIGR02937">
    <property type="entry name" value="sigma70-ECF"/>
    <property type="match status" value="1"/>
</dbReference>
<feature type="compositionally biased region" description="Basic residues" evidence="6">
    <location>
        <begin position="316"/>
        <end position="328"/>
    </location>
</feature>
<organism evidence="10">
    <name type="scientific">Chaetoceros debilis</name>
    <dbReference type="NCBI Taxonomy" id="122233"/>
    <lineage>
        <taxon>Eukaryota</taxon>
        <taxon>Sar</taxon>
        <taxon>Stramenopiles</taxon>
        <taxon>Ochrophyta</taxon>
        <taxon>Bacillariophyta</taxon>
        <taxon>Coscinodiscophyceae</taxon>
        <taxon>Chaetocerotophycidae</taxon>
        <taxon>Chaetocerotales</taxon>
        <taxon>Chaetocerotaceae</taxon>
        <taxon>Chaetoceros</taxon>
    </lineage>
</organism>
<name>A0A7S3QCS4_9STRA</name>
<dbReference type="InterPro" id="IPR036388">
    <property type="entry name" value="WH-like_DNA-bd_sf"/>
</dbReference>
<dbReference type="InterPro" id="IPR007624">
    <property type="entry name" value="RNA_pol_sigma70_r3"/>
</dbReference>
<dbReference type="PRINTS" id="PR00046">
    <property type="entry name" value="SIGMA70FCT"/>
</dbReference>
<dbReference type="EMBL" id="HBIO01023601">
    <property type="protein sequence ID" value="CAE0473278.1"/>
    <property type="molecule type" value="Transcribed_RNA"/>
</dbReference>
<dbReference type="InterPro" id="IPR014284">
    <property type="entry name" value="RNA_pol_sigma-70_dom"/>
</dbReference>
<evidence type="ECO:0000256" key="5">
    <source>
        <dbReference type="ARBA" id="ARBA00023163"/>
    </source>
</evidence>
<keyword evidence="4" id="KW-0238">DNA-binding</keyword>
<dbReference type="InterPro" id="IPR050239">
    <property type="entry name" value="Sigma-70_RNA_pol_init_factors"/>
</dbReference>
<reference evidence="10" key="1">
    <citation type="submission" date="2021-01" db="EMBL/GenBank/DDBJ databases">
        <authorList>
            <person name="Corre E."/>
            <person name="Pelletier E."/>
            <person name="Niang G."/>
            <person name="Scheremetjew M."/>
            <person name="Finn R."/>
            <person name="Kale V."/>
            <person name="Holt S."/>
            <person name="Cochrane G."/>
            <person name="Meng A."/>
            <person name="Brown T."/>
            <person name="Cohen L."/>
        </authorList>
    </citation>
    <scope>NUCLEOTIDE SEQUENCE</scope>
    <source>
        <strain evidence="10">MM31A-1</strain>
    </source>
</reference>
<dbReference type="GO" id="GO:0016987">
    <property type="term" value="F:sigma factor activity"/>
    <property type="evidence" value="ECO:0007669"/>
    <property type="project" value="UniProtKB-KW"/>
</dbReference>
<keyword evidence="5" id="KW-0804">Transcription</keyword>
<evidence type="ECO:0000256" key="4">
    <source>
        <dbReference type="ARBA" id="ARBA00023125"/>
    </source>
</evidence>
<sequence>MSLENYFDDENLSLDEYSHRGPCSACVSKDTDIASSCSLSLSFMTDTDTDADLRSGIFELKLKLDEQEQVQVQAQDQAQVDLMALKSKSKQRHPYTYRYHHPFSFSLFKNRGSILFFAILLLYLIDDISGFQVHNINHSRILNVPSNSISNSNSKSLFATAEVEAEEMEIIKPVQPLQSSTKEKRLSVQKAWERAQVLATAADSQDNNNIGIGIGIDDESMSMSATPFLDLFTDAGMATATVVKEVPTTTKMHSRPKGRPESVPGAMSRATLLNLNDVENRASTISRDFPVRVKHSRSHPRSVSAAAAAALTKSKSSAHAHAHAHAHISKSTSASSHSNSNVSIPSSEIQIPAPKKRGRGRPRKNKVGNDASVDEITSIAATIAFDKDVEEEKETSGDTDTSGGGSASSSSSSSSSSAPNSNDVAKTRKRRVKILPKARKMNEKDGETTGMMQPTKRGRNGEIEPPNLQRYYRTELLTQEEEYILGMKIQFLMKCEHVHEGLYLETGVAPTLVEWARSCGFTDPDPIRSDPNYMESDADMQIRPLKSEAWDEVPDPNMFVGNGLANDSGPGRGRGRAKKTPPTFLTDYYDDSVVKFPLDDGSPKMRKKDLLPLNRGSTEDFIEIITTAKEAKQRMVQCNMRLVVSISKRYKHVGVNVADLIQEGVIGLTRAAEKFDPKKGFKFSTYASWWIQQAVFRSIAYHSRTIRLPVHVHNLLNRVRRVRAELKRLHGRSPTNEEMAAEMDMPVEKFVKMLRLTRKAISLDMAKYQNNPKDLGHESDTSLGDTIDSSAVMKEESSPQHSVDRTLFRDDLKEMLKILGDDERAVICARYGIEDGLTRTVTTVAAQMGQSKSWVRSQECRALRKLRRPWYEKRLWEHQNSLRG</sequence>
<keyword evidence="3" id="KW-0731">Sigma factor</keyword>
<evidence type="ECO:0000256" key="3">
    <source>
        <dbReference type="ARBA" id="ARBA00023082"/>
    </source>
</evidence>
<feature type="domain" description="RNA polymerase sigma-70 region 2" evidence="8">
    <location>
        <begin position="635"/>
        <end position="704"/>
    </location>
</feature>
<dbReference type="Gene3D" id="1.10.601.10">
    <property type="entry name" value="RNA Polymerase Primary Sigma Factor"/>
    <property type="match status" value="1"/>
</dbReference>
<dbReference type="CDD" id="cd06171">
    <property type="entry name" value="Sigma70_r4"/>
    <property type="match status" value="1"/>
</dbReference>
<evidence type="ECO:0000313" key="10">
    <source>
        <dbReference type="EMBL" id="CAE0473278.1"/>
    </source>
</evidence>
<dbReference type="Gene3D" id="1.10.10.10">
    <property type="entry name" value="Winged helix-like DNA-binding domain superfamily/Winged helix DNA-binding domain"/>
    <property type="match status" value="2"/>
</dbReference>
<dbReference type="GO" id="GO:0003677">
    <property type="term" value="F:DNA binding"/>
    <property type="evidence" value="ECO:0007669"/>
    <property type="project" value="UniProtKB-KW"/>
</dbReference>
<evidence type="ECO:0008006" key="11">
    <source>
        <dbReference type="Google" id="ProtNLM"/>
    </source>
</evidence>
<feature type="compositionally biased region" description="Low complexity" evidence="6">
    <location>
        <begin position="407"/>
        <end position="418"/>
    </location>
</feature>
<dbReference type="InterPro" id="IPR013325">
    <property type="entry name" value="RNA_pol_sigma_r2"/>
</dbReference>
<gene>
    <name evidence="10" type="ORF">CDEB00056_LOCUS18131</name>
</gene>
<dbReference type="InterPro" id="IPR007627">
    <property type="entry name" value="RNA_pol_sigma70_r2"/>
</dbReference>
<evidence type="ECO:0000256" key="6">
    <source>
        <dbReference type="SAM" id="MobiDB-lite"/>
    </source>
</evidence>
<dbReference type="InterPro" id="IPR007630">
    <property type="entry name" value="RNA_pol_sigma70_r4"/>
</dbReference>
<dbReference type="PANTHER" id="PTHR30603:SF47">
    <property type="entry name" value="RNA POLYMERASE SIGMA FACTOR SIGD, CHLOROPLASTIC"/>
    <property type="match status" value="1"/>
</dbReference>